<dbReference type="Pfam" id="PF13443">
    <property type="entry name" value="HTH_26"/>
    <property type="match status" value="1"/>
</dbReference>
<dbReference type="AlphaFoldDB" id="A0A2J8BCA6"/>
<name>A0A2J8BCA6_9FIRM</name>
<sequence length="110" mass="12215">MKNGKAFNLFLLDGEVTGRMKCTLPSWSGLAYKIPRTYLDTCKDRAYLKQSGVYFLFGKNNEVSKSTFYKIKNGENVTTGVLLRICDVLECDISEIVECVSIEDGGKAGV</sequence>
<feature type="domain" description="HTH cro/C1-type" evidence="1">
    <location>
        <begin position="63"/>
        <end position="96"/>
    </location>
</feature>
<gene>
    <name evidence="2" type="ORF">CAL30_01540</name>
</gene>
<dbReference type="Proteomes" id="UP000242958">
    <property type="component" value="Unassembled WGS sequence"/>
</dbReference>
<dbReference type="EMBL" id="NFMF01000002">
    <property type="protein sequence ID" value="PNH22385.1"/>
    <property type="molecule type" value="Genomic_DNA"/>
</dbReference>
<protein>
    <recommendedName>
        <fullName evidence="1">HTH cro/C1-type domain-containing protein</fullName>
    </recommendedName>
</protein>
<evidence type="ECO:0000259" key="1">
    <source>
        <dbReference type="PROSITE" id="PS50943"/>
    </source>
</evidence>
<evidence type="ECO:0000313" key="3">
    <source>
        <dbReference type="Proteomes" id="UP000242958"/>
    </source>
</evidence>
<organism evidence="2 3">
    <name type="scientific">Megasphaera hutchinsoni</name>
    <dbReference type="NCBI Taxonomy" id="1588748"/>
    <lineage>
        <taxon>Bacteria</taxon>
        <taxon>Bacillati</taxon>
        <taxon>Bacillota</taxon>
        <taxon>Negativicutes</taxon>
        <taxon>Veillonellales</taxon>
        <taxon>Veillonellaceae</taxon>
        <taxon>Megasphaera</taxon>
    </lineage>
</organism>
<reference evidence="2 3" key="1">
    <citation type="submission" date="2017-05" db="EMBL/GenBank/DDBJ databases">
        <authorList>
            <person name="Song R."/>
            <person name="Chenine A.L."/>
            <person name="Ruprecht R.M."/>
        </authorList>
    </citation>
    <scope>NUCLEOTIDE SEQUENCE [LARGE SCALE GENOMIC DNA]</scope>
    <source>
        <strain evidence="2 3">KA00229</strain>
    </source>
</reference>
<dbReference type="PROSITE" id="PS50943">
    <property type="entry name" value="HTH_CROC1"/>
    <property type="match status" value="1"/>
</dbReference>
<evidence type="ECO:0000313" key="2">
    <source>
        <dbReference type="EMBL" id="PNH22385.1"/>
    </source>
</evidence>
<proteinExistence type="predicted"/>
<dbReference type="GO" id="GO:0003677">
    <property type="term" value="F:DNA binding"/>
    <property type="evidence" value="ECO:0007669"/>
    <property type="project" value="InterPro"/>
</dbReference>
<dbReference type="SUPFAM" id="SSF47413">
    <property type="entry name" value="lambda repressor-like DNA-binding domains"/>
    <property type="match status" value="1"/>
</dbReference>
<accession>A0A2J8BCA6</accession>
<comment type="caution">
    <text evidence="2">The sequence shown here is derived from an EMBL/GenBank/DDBJ whole genome shotgun (WGS) entry which is preliminary data.</text>
</comment>
<dbReference type="InterPro" id="IPR001387">
    <property type="entry name" value="Cro/C1-type_HTH"/>
</dbReference>
<dbReference type="InterPro" id="IPR010982">
    <property type="entry name" value="Lambda_DNA-bd_dom_sf"/>
</dbReference>